<gene>
    <name evidence="4" type="ORF">SAMN04488543_3944</name>
</gene>
<dbReference type="SUPFAM" id="SSF54631">
    <property type="entry name" value="CBS-domain pair"/>
    <property type="match status" value="1"/>
</dbReference>
<keyword evidence="1 2" id="KW-0129">CBS domain</keyword>
<evidence type="ECO:0000259" key="3">
    <source>
        <dbReference type="PROSITE" id="PS51371"/>
    </source>
</evidence>
<organism evidence="4 5">
    <name type="scientific">Friedmanniella luteola</name>
    <dbReference type="NCBI Taxonomy" id="546871"/>
    <lineage>
        <taxon>Bacteria</taxon>
        <taxon>Bacillati</taxon>
        <taxon>Actinomycetota</taxon>
        <taxon>Actinomycetes</taxon>
        <taxon>Propionibacteriales</taxon>
        <taxon>Nocardioidaceae</taxon>
        <taxon>Friedmanniella</taxon>
    </lineage>
</organism>
<dbReference type="CDD" id="cd04623">
    <property type="entry name" value="CBS_pair_bac_euk"/>
    <property type="match status" value="1"/>
</dbReference>
<proteinExistence type="predicted"/>
<dbReference type="EMBL" id="LT629749">
    <property type="protein sequence ID" value="SDT36091.1"/>
    <property type="molecule type" value="Genomic_DNA"/>
</dbReference>
<dbReference type="InterPro" id="IPR046342">
    <property type="entry name" value="CBS_dom_sf"/>
</dbReference>
<dbReference type="InterPro" id="IPR051257">
    <property type="entry name" value="Diverse_CBS-Domain"/>
</dbReference>
<dbReference type="STRING" id="546871.SAMN04488543_3944"/>
<evidence type="ECO:0000256" key="1">
    <source>
        <dbReference type="ARBA" id="ARBA00023122"/>
    </source>
</evidence>
<evidence type="ECO:0000256" key="2">
    <source>
        <dbReference type="PROSITE-ProRule" id="PRU00703"/>
    </source>
</evidence>
<dbReference type="SMART" id="SM00116">
    <property type="entry name" value="CBS"/>
    <property type="match status" value="2"/>
</dbReference>
<dbReference type="AlphaFoldDB" id="A0A1H1ZQI5"/>
<dbReference type="PROSITE" id="PS51371">
    <property type="entry name" value="CBS"/>
    <property type="match status" value="2"/>
</dbReference>
<dbReference type="InterPro" id="IPR000644">
    <property type="entry name" value="CBS_dom"/>
</dbReference>
<protein>
    <submittedName>
        <fullName evidence="4">CBS domain-containing protein</fullName>
    </submittedName>
</protein>
<accession>A0A1H1ZQI5</accession>
<dbReference type="Pfam" id="PF00571">
    <property type="entry name" value="CBS"/>
    <property type="match status" value="2"/>
</dbReference>
<evidence type="ECO:0000313" key="5">
    <source>
        <dbReference type="Proteomes" id="UP000199092"/>
    </source>
</evidence>
<dbReference type="PANTHER" id="PTHR43080">
    <property type="entry name" value="CBS DOMAIN-CONTAINING PROTEIN CBSX3, MITOCHONDRIAL"/>
    <property type="match status" value="1"/>
</dbReference>
<dbReference type="RefSeq" id="WP_091415143.1">
    <property type="nucleotide sequence ID" value="NZ_LT629749.1"/>
</dbReference>
<reference evidence="4 5" key="1">
    <citation type="submission" date="2016-10" db="EMBL/GenBank/DDBJ databases">
        <authorList>
            <person name="de Groot N.N."/>
        </authorList>
    </citation>
    <scope>NUCLEOTIDE SEQUENCE [LARGE SCALE GENOMIC DNA]</scope>
    <source>
        <strain evidence="4 5">DSM 21741</strain>
    </source>
</reference>
<dbReference type="Gene3D" id="3.10.580.10">
    <property type="entry name" value="CBS-domain"/>
    <property type="match status" value="1"/>
</dbReference>
<dbReference type="PANTHER" id="PTHR43080:SF2">
    <property type="entry name" value="CBS DOMAIN-CONTAINING PROTEIN"/>
    <property type="match status" value="1"/>
</dbReference>
<keyword evidence="5" id="KW-1185">Reference proteome</keyword>
<dbReference type="Proteomes" id="UP000199092">
    <property type="component" value="Chromosome I"/>
</dbReference>
<dbReference type="OrthoDB" id="9807125at2"/>
<dbReference type="InterPro" id="IPR044725">
    <property type="entry name" value="CBSX3_CBS_dom"/>
</dbReference>
<sequence length="148" mass="15820">MRISDILGAKGADVVHIGPDAPVRALVALLRAHNLGAVVVSTDGRTIAGIVSERDVIRQLADGADVLDQPVRSVMSADVHRSTPHDSVRSVMETMTERRVRHVPVVDEQDRLVGIVSIGDLVKSQISELEFERDQLEGYVSGAGAGHG</sequence>
<name>A0A1H1ZQI5_9ACTN</name>
<evidence type="ECO:0000313" key="4">
    <source>
        <dbReference type="EMBL" id="SDT36091.1"/>
    </source>
</evidence>
<feature type="domain" description="CBS" evidence="3">
    <location>
        <begin position="8"/>
        <end position="66"/>
    </location>
</feature>
<feature type="domain" description="CBS" evidence="3">
    <location>
        <begin position="75"/>
        <end position="131"/>
    </location>
</feature>